<evidence type="ECO:0000313" key="2">
    <source>
        <dbReference type="EMBL" id="MET4575386.1"/>
    </source>
</evidence>
<sequence length="352" mass="37266">MINRIDCTPNRIGFDYGNQTVAKEKKAWQTRRALFSNLAMLAAAGSWSGASASSYPNRSLRLIVPGAAGGAPDLLCRVMGSALASALGQAVVIDNRPGAGGIAGTLEMVRAAPDGYTLGYANVGTLAINRALYGQLPYDPDRQLAPVAMTGFVQNALVVRNELPILTVGHLISYLKKNPRKVTMASAGNGTTSHLSGELFKSMTGTSMLHVPYRGSSAAIQDLIGGRVDVMFDNLSSICPFIESDRVRGLAVTGARRSPLLPHLPTVREAGVSGYESVAWGGIVVPAGTRTDIINVLNGEFTAMMSNAGVRESLTRLSLEPASGPTDVLFELAKRETPVWASLVRRANVQID</sequence>
<accession>A0ABV2Q2Z4</accession>
<comment type="caution">
    <text evidence="2">The sequence shown here is derived from an EMBL/GenBank/DDBJ whole genome shotgun (WGS) entry which is preliminary data.</text>
</comment>
<dbReference type="EMBL" id="JBEPSH010000001">
    <property type="protein sequence ID" value="MET4575386.1"/>
    <property type="molecule type" value="Genomic_DNA"/>
</dbReference>
<dbReference type="Pfam" id="PF03401">
    <property type="entry name" value="TctC"/>
    <property type="match status" value="1"/>
</dbReference>
<keyword evidence="2" id="KW-0675">Receptor</keyword>
<dbReference type="Gene3D" id="3.40.190.150">
    <property type="entry name" value="Bordetella uptake gene, domain 1"/>
    <property type="match status" value="1"/>
</dbReference>
<name>A0ABV2Q2Z4_9BURK</name>
<dbReference type="Gene3D" id="3.40.190.10">
    <property type="entry name" value="Periplasmic binding protein-like II"/>
    <property type="match status" value="1"/>
</dbReference>
<organism evidence="2 3">
    <name type="scientific">Ottowia thiooxydans</name>
    <dbReference type="NCBI Taxonomy" id="219182"/>
    <lineage>
        <taxon>Bacteria</taxon>
        <taxon>Pseudomonadati</taxon>
        <taxon>Pseudomonadota</taxon>
        <taxon>Betaproteobacteria</taxon>
        <taxon>Burkholderiales</taxon>
        <taxon>Comamonadaceae</taxon>
        <taxon>Ottowia</taxon>
    </lineage>
</organism>
<dbReference type="InterPro" id="IPR005064">
    <property type="entry name" value="BUG"/>
</dbReference>
<dbReference type="CDD" id="cd07012">
    <property type="entry name" value="PBP2_Bug_TTT"/>
    <property type="match status" value="1"/>
</dbReference>
<dbReference type="SUPFAM" id="SSF53850">
    <property type="entry name" value="Periplasmic binding protein-like II"/>
    <property type="match status" value="1"/>
</dbReference>
<dbReference type="InterPro" id="IPR042100">
    <property type="entry name" value="Bug_dom1"/>
</dbReference>
<comment type="similarity">
    <text evidence="1">Belongs to the UPF0065 (bug) family.</text>
</comment>
<dbReference type="PANTHER" id="PTHR42928">
    <property type="entry name" value="TRICARBOXYLATE-BINDING PROTEIN"/>
    <property type="match status" value="1"/>
</dbReference>
<gene>
    <name evidence="2" type="ORF">ABIE13_000483</name>
</gene>
<dbReference type="PIRSF" id="PIRSF017082">
    <property type="entry name" value="YflP"/>
    <property type="match status" value="1"/>
</dbReference>
<keyword evidence="3" id="KW-1185">Reference proteome</keyword>
<proteinExistence type="inferred from homology"/>
<dbReference type="PANTHER" id="PTHR42928:SF5">
    <property type="entry name" value="BLR1237 PROTEIN"/>
    <property type="match status" value="1"/>
</dbReference>
<protein>
    <submittedName>
        <fullName evidence="2">Tripartite-type tricarboxylate transporter receptor subunit TctC</fullName>
    </submittedName>
</protein>
<reference evidence="2 3" key="1">
    <citation type="submission" date="2024-06" db="EMBL/GenBank/DDBJ databases">
        <title>Sorghum-associated microbial communities from plants grown in Nebraska, USA.</title>
        <authorList>
            <person name="Schachtman D."/>
        </authorList>
    </citation>
    <scope>NUCLEOTIDE SEQUENCE [LARGE SCALE GENOMIC DNA]</scope>
    <source>
        <strain evidence="2 3">2709</strain>
    </source>
</reference>
<dbReference type="Proteomes" id="UP001549320">
    <property type="component" value="Unassembled WGS sequence"/>
</dbReference>
<evidence type="ECO:0000256" key="1">
    <source>
        <dbReference type="ARBA" id="ARBA00006987"/>
    </source>
</evidence>
<evidence type="ECO:0000313" key="3">
    <source>
        <dbReference type="Proteomes" id="UP001549320"/>
    </source>
</evidence>